<evidence type="ECO:0000313" key="2">
    <source>
        <dbReference type="Proteomes" id="UP000308730"/>
    </source>
</evidence>
<dbReference type="SUPFAM" id="SSF56112">
    <property type="entry name" value="Protein kinase-like (PK-like)"/>
    <property type="match status" value="1"/>
</dbReference>
<protein>
    <submittedName>
        <fullName evidence="1">Uncharacterized protein</fullName>
    </submittedName>
</protein>
<evidence type="ECO:0000313" key="1">
    <source>
        <dbReference type="EMBL" id="THH27659.1"/>
    </source>
</evidence>
<proteinExistence type="predicted"/>
<dbReference type="AlphaFoldDB" id="A0A4S4MP25"/>
<accession>A0A4S4MP25</accession>
<organism evidence="1 2">
    <name type="scientific">Antrodiella citrinella</name>
    <dbReference type="NCBI Taxonomy" id="2447956"/>
    <lineage>
        <taxon>Eukaryota</taxon>
        <taxon>Fungi</taxon>
        <taxon>Dikarya</taxon>
        <taxon>Basidiomycota</taxon>
        <taxon>Agaricomycotina</taxon>
        <taxon>Agaricomycetes</taxon>
        <taxon>Polyporales</taxon>
        <taxon>Steccherinaceae</taxon>
        <taxon>Antrodiella</taxon>
    </lineage>
</organism>
<dbReference type="EMBL" id="SGPM01000235">
    <property type="protein sequence ID" value="THH27659.1"/>
    <property type="molecule type" value="Genomic_DNA"/>
</dbReference>
<dbReference type="PANTHER" id="PTHR37171:SF1">
    <property type="entry name" value="SERINE_THREONINE-PROTEIN KINASE YRZF-RELATED"/>
    <property type="match status" value="1"/>
</dbReference>
<reference evidence="1 2" key="1">
    <citation type="submission" date="2019-02" db="EMBL/GenBank/DDBJ databases">
        <title>Genome sequencing of the rare red list fungi Antrodiella citrinella (Flaviporus citrinellus).</title>
        <authorList>
            <person name="Buettner E."/>
            <person name="Kellner H."/>
        </authorList>
    </citation>
    <scope>NUCLEOTIDE SEQUENCE [LARGE SCALE GENOMIC DNA]</scope>
    <source>
        <strain evidence="1 2">DSM 108506</strain>
    </source>
</reference>
<dbReference type="InterPro" id="IPR052396">
    <property type="entry name" value="Meiotic_Drive_Suppr_Kinase"/>
</dbReference>
<comment type="caution">
    <text evidence="1">The sequence shown here is derived from an EMBL/GenBank/DDBJ whole genome shotgun (WGS) entry which is preliminary data.</text>
</comment>
<dbReference type="InterPro" id="IPR011009">
    <property type="entry name" value="Kinase-like_dom_sf"/>
</dbReference>
<keyword evidence="2" id="KW-1185">Reference proteome</keyword>
<dbReference type="OrthoDB" id="2734608at2759"/>
<dbReference type="Gene3D" id="1.10.510.10">
    <property type="entry name" value="Transferase(Phosphotransferase) domain 1"/>
    <property type="match status" value="1"/>
</dbReference>
<dbReference type="PANTHER" id="PTHR37171">
    <property type="entry name" value="SERINE/THREONINE-PROTEIN KINASE YRZF-RELATED"/>
    <property type="match status" value="1"/>
</dbReference>
<sequence length="404" mass="45686">MCGCLTDSAATLVLPVPDEYRANHDIRDARFAKTRFAQFIPPPWSLSIERAAVSTEASLATLEDYNLFKKAPPSYPEAVLWEVYMQRTAQSRPDVPRLLVHGHVAWPDGRAIHPPAVVIQYVPDKTPVIFAKGRSIRLRTRDGRIAEYHIVKPFLPFTKSVVLLAESQPRRERVILKIFDPRFLNDRDPPLVSAFTRPWTLVVEQAAVCARPNLAHMSTRALSSLFYKRQPDDIDELAQRDAMFEEFFYRRLTHTFTQECSAYQRLHDLQGSVIPRLITSGNMVTQSDERAIVLEFIHGKTLGEMTTDELGAYMPALKAVVQLVDSFGHRGVVHGDLTLGNLLFTPPTRGQPLRVVVIDFGCTVVREATVGDEQWWDYVESSGDLKGLRVIFKHKGLPISDLDL</sequence>
<name>A0A4S4MP25_9APHY</name>
<dbReference type="Proteomes" id="UP000308730">
    <property type="component" value="Unassembled WGS sequence"/>
</dbReference>
<gene>
    <name evidence="1" type="ORF">EUX98_g6527</name>
</gene>